<evidence type="ECO:0000313" key="6">
    <source>
        <dbReference type="EMBL" id="KAK9926459.1"/>
    </source>
</evidence>
<organism evidence="6 7">
    <name type="scientific">Rubus argutus</name>
    <name type="common">Southern blackberry</name>
    <dbReference type="NCBI Taxonomy" id="59490"/>
    <lineage>
        <taxon>Eukaryota</taxon>
        <taxon>Viridiplantae</taxon>
        <taxon>Streptophyta</taxon>
        <taxon>Embryophyta</taxon>
        <taxon>Tracheophyta</taxon>
        <taxon>Spermatophyta</taxon>
        <taxon>Magnoliopsida</taxon>
        <taxon>eudicotyledons</taxon>
        <taxon>Gunneridae</taxon>
        <taxon>Pentapetalae</taxon>
        <taxon>rosids</taxon>
        <taxon>fabids</taxon>
        <taxon>Rosales</taxon>
        <taxon>Rosaceae</taxon>
        <taxon>Rosoideae</taxon>
        <taxon>Rosoideae incertae sedis</taxon>
        <taxon>Rubus</taxon>
    </lineage>
</organism>
<sequence>MSNTNKEIELPDLEKQQFDAGAEEVKGHHSRTPSSPAQCRVCQEEKDEVLIDLGCHCRGGLAKAHRSCIVAWFRTKGSSNICEICEGAATNVSAAPEPPQPNGPVIPLCVFFLVLTNVFLGIIAFLLLYVVISDVLGFSPLLDLILYSVYAVLVLGIGFRLLLAFLCEWIALQRVHTAVQNVPAA</sequence>
<keyword evidence="4" id="KW-0812">Transmembrane</keyword>
<dbReference type="Proteomes" id="UP001457282">
    <property type="component" value="Unassembled WGS sequence"/>
</dbReference>
<dbReference type="SMART" id="SM00744">
    <property type="entry name" value="RINGv"/>
    <property type="match status" value="1"/>
</dbReference>
<keyword evidence="4" id="KW-1133">Transmembrane helix</keyword>
<dbReference type="PANTHER" id="PTHR46214">
    <property type="entry name" value="ZINC FINGER, RING-CH-TYPE"/>
    <property type="match status" value="1"/>
</dbReference>
<keyword evidence="2" id="KW-0863">Zinc-finger</keyword>
<feature type="domain" description="RING-CH-type" evidence="5">
    <location>
        <begin position="31"/>
        <end position="92"/>
    </location>
</feature>
<dbReference type="PANTHER" id="PTHR46214:SF16">
    <property type="entry name" value="OS10G0481450 PROTEIN"/>
    <property type="match status" value="1"/>
</dbReference>
<protein>
    <recommendedName>
        <fullName evidence="5">RING-CH-type domain-containing protein</fullName>
    </recommendedName>
</protein>
<dbReference type="Pfam" id="PF12906">
    <property type="entry name" value="RINGv"/>
    <property type="match status" value="1"/>
</dbReference>
<gene>
    <name evidence="6" type="ORF">M0R45_023689</name>
</gene>
<dbReference type="AlphaFoldDB" id="A0AAW1WS28"/>
<dbReference type="Gene3D" id="3.30.40.10">
    <property type="entry name" value="Zinc/RING finger domain, C3HC4 (zinc finger)"/>
    <property type="match status" value="1"/>
</dbReference>
<evidence type="ECO:0000259" key="5">
    <source>
        <dbReference type="PROSITE" id="PS51292"/>
    </source>
</evidence>
<evidence type="ECO:0000256" key="3">
    <source>
        <dbReference type="ARBA" id="ARBA00022833"/>
    </source>
</evidence>
<keyword evidence="4" id="KW-0472">Membrane</keyword>
<dbReference type="GO" id="GO:0008270">
    <property type="term" value="F:zinc ion binding"/>
    <property type="evidence" value="ECO:0007669"/>
    <property type="project" value="UniProtKB-KW"/>
</dbReference>
<keyword evidence="3" id="KW-0862">Zinc</keyword>
<evidence type="ECO:0000256" key="4">
    <source>
        <dbReference type="SAM" id="Phobius"/>
    </source>
</evidence>
<dbReference type="EMBL" id="JBEDUW010000005">
    <property type="protein sequence ID" value="KAK9926459.1"/>
    <property type="molecule type" value="Genomic_DNA"/>
</dbReference>
<proteinExistence type="predicted"/>
<dbReference type="InterPro" id="IPR013083">
    <property type="entry name" value="Znf_RING/FYVE/PHD"/>
</dbReference>
<dbReference type="SUPFAM" id="SSF57850">
    <property type="entry name" value="RING/U-box"/>
    <property type="match status" value="1"/>
</dbReference>
<dbReference type="PROSITE" id="PS51292">
    <property type="entry name" value="ZF_RING_CH"/>
    <property type="match status" value="1"/>
</dbReference>
<feature type="transmembrane region" description="Helical" evidence="4">
    <location>
        <begin position="108"/>
        <end position="132"/>
    </location>
</feature>
<evidence type="ECO:0000313" key="7">
    <source>
        <dbReference type="Proteomes" id="UP001457282"/>
    </source>
</evidence>
<feature type="transmembrane region" description="Helical" evidence="4">
    <location>
        <begin position="144"/>
        <end position="166"/>
    </location>
</feature>
<name>A0AAW1WS28_RUBAR</name>
<reference evidence="6 7" key="1">
    <citation type="journal article" date="2023" name="G3 (Bethesda)">
        <title>A chromosome-length genome assembly and annotation of blackberry (Rubus argutus, cv. 'Hillquist').</title>
        <authorList>
            <person name="Bruna T."/>
            <person name="Aryal R."/>
            <person name="Dudchenko O."/>
            <person name="Sargent D.J."/>
            <person name="Mead D."/>
            <person name="Buti M."/>
            <person name="Cavallini A."/>
            <person name="Hytonen T."/>
            <person name="Andres J."/>
            <person name="Pham M."/>
            <person name="Weisz D."/>
            <person name="Mascagni F."/>
            <person name="Usai G."/>
            <person name="Natali L."/>
            <person name="Bassil N."/>
            <person name="Fernandez G.E."/>
            <person name="Lomsadze A."/>
            <person name="Armour M."/>
            <person name="Olukolu B."/>
            <person name="Poorten T."/>
            <person name="Britton C."/>
            <person name="Davik J."/>
            <person name="Ashrafi H."/>
            <person name="Aiden E.L."/>
            <person name="Borodovsky M."/>
            <person name="Worthington M."/>
        </authorList>
    </citation>
    <scope>NUCLEOTIDE SEQUENCE [LARGE SCALE GENOMIC DNA]</scope>
    <source>
        <strain evidence="6">PI 553951</strain>
    </source>
</reference>
<dbReference type="InterPro" id="IPR011016">
    <property type="entry name" value="Znf_RING-CH"/>
</dbReference>
<keyword evidence="1" id="KW-0479">Metal-binding</keyword>
<comment type="caution">
    <text evidence="6">The sequence shown here is derived from an EMBL/GenBank/DDBJ whole genome shotgun (WGS) entry which is preliminary data.</text>
</comment>
<keyword evidence="7" id="KW-1185">Reference proteome</keyword>
<evidence type="ECO:0000256" key="1">
    <source>
        <dbReference type="ARBA" id="ARBA00022723"/>
    </source>
</evidence>
<accession>A0AAW1WS28</accession>
<evidence type="ECO:0000256" key="2">
    <source>
        <dbReference type="ARBA" id="ARBA00022771"/>
    </source>
</evidence>